<accession>A0ABV8KR94</accession>
<comment type="caution">
    <text evidence="2">The sequence shown here is derived from an EMBL/GenBank/DDBJ whole genome shotgun (WGS) entry which is preliminary data.</text>
</comment>
<dbReference type="RefSeq" id="WP_377548873.1">
    <property type="nucleotide sequence ID" value="NZ_JBHSBN010000016.1"/>
</dbReference>
<evidence type="ECO:0000313" key="3">
    <source>
        <dbReference type="Proteomes" id="UP001595868"/>
    </source>
</evidence>
<dbReference type="Pfam" id="PF13416">
    <property type="entry name" value="SBP_bac_8"/>
    <property type="match status" value="1"/>
</dbReference>
<dbReference type="PANTHER" id="PTHR43649:SF30">
    <property type="entry name" value="ABC TRANSPORTER SUBSTRATE-BINDING PROTEIN"/>
    <property type="match status" value="1"/>
</dbReference>
<protein>
    <submittedName>
        <fullName evidence="2">ABC transporter substrate-binding protein</fullName>
    </submittedName>
</protein>
<dbReference type="PANTHER" id="PTHR43649">
    <property type="entry name" value="ARABINOSE-BINDING PROTEIN-RELATED"/>
    <property type="match status" value="1"/>
</dbReference>
<dbReference type="CDD" id="cd14748">
    <property type="entry name" value="PBP2_UgpB"/>
    <property type="match status" value="1"/>
</dbReference>
<dbReference type="Gene3D" id="3.40.190.10">
    <property type="entry name" value="Periplasmic binding protein-like II"/>
    <property type="match status" value="2"/>
</dbReference>
<name>A0ABV8KR94_9ACTN</name>
<dbReference type="Proteomes" id="UP001595868">
    <property type="component" value="Unassembled WGS sequence"/>
</dbReference>
<feature type="chain" id="PRO_5047420951" evidence="1">
    <location>
        <begin position="22"/>
        <end position="447"/>
    </location>
</feature>
<gene>
    <name evidence="2" type="ORF">ACFOX0_21555</name>
</gene>
<proteinExistence type="predicted"/>
<organism evidence="2 3">
    <name type="scientific">Micromonospora zhanjiangensis</name>
    <dbReference type="NCBI Taxonomy" id="1522057"/>
    <lineage>
        <taxon>Bacteria</taxon>
        <taxon>Bacillati</taxon>
        <taxon>Actinomycetota</taxon>
        <taxon>Actinomycetes</taxon>
        <taxon>Micromonosporales</taxon>
        <taxon>Micromonosporaceae</taxon>
        <taxon>Micromonospora</taxon>
    </lineage>
</organism>
<evidence type="ECO:0000313" key="2">
    <source>
        <dbReference type="EMBL" id="MFC4108508.1"/>
    </source>
</evidence>
<sequence length="447" mass="49043">MNSSMLSRRRLLGLAGGAALALTPLGCGGGAGGGNGFAQPEGKVPDQYKKRQRVVVWHPYAAAVGEAFTKLVGQFNESQQDIYLESQFQGSYDELAQKLAAGLQARQVPDLCVFSEVVWRKFLFNEALAPLTDLFGDGFAPTEYVDTLIKEGTVKDKVWWVPFGRSTPLFYYNRTMFAQAGLPDRGPKTWDELRSWGPALQKVKTNGKSPKLQAFPQVDGDWHFQGVVWQFGGNYSKGLDVTIDQGGAVAAGEWQRRLVHTDQQAYMAKSPKVDFANGLVATLHESTGTLTSLLKEAKFEIGASFVPEQVQFGCPTGGGGMSIMAGAPKERQEAAFQFIRFAAKAENAAQWSLDTGYLPATKAALDTPQMRQRFTERPQFKVAVDQLPKTQAQDPVRLMVPNANKAIYGGLQKIWADNRPAQEVFTAVAAELRKSTESVRAQVEKYS</sequence>
<dbReference type="InterPro" id="IPR006059">
    <property type="entry name" value="SBP"/>
</dbReference>
<dbReference type="InterPro" id="IPR050490">
    <property type="entry name" value="Bact_solute-bd_prot1"/>
</dbReference>
<dbReference type="SUPFAM" id="SSF53850">
    <property type="entry name" value="Periplasmic binding protein-like II"/>
    <property type="match status" value="1"/>
</dbReference>
<dbReference type="InterPro" id="IPR006311">
    <property type="entry name" value="TAT_signal"/>
</dbReference>
<keyword evidence="1" id="KW-0732">Signal</keyword>
<dbReference type="PROSITE" id="PS51318">
    <property type="entry name" value="TAT"/>
    <property type="match status" value="1"/>
</dbReference>
<dbReference type="EMBL" id="JBHSBN010000016">
    <property type="protein sequence ID" value="MFC4108508.1"/>
    <property type="molecule type" value="Genomic_DNA"/>
</dbReference>
<keyword evidence="3" id="KW-1185">Reference proteome</keyword>
<reference evidence="3" key="1">
    <citation type="journal article" date="2019" name="Int. J. Syst. Evol. Microbiol.">
        <title>The Global Catalogue of Microorganisms (GCM) 10K type strain sequencing project: providing services to taxonomists for standard genome sequencing and annotation.</title>
        <authorList>
            <consortium name="The Broad Institute Genomics Platform"/>
            <consortium name="The Broad Institute Genome Sequencing Center for Infectious Disease"/>
            <person name="Wu L."/>
            <person name="Ma J."/>
        </authorList>
    </citation>
    <scope>NUCLEOTIDE SEQUENCE [LARGE SCALE GENOMIC DNA]</scope>
    <source>
        <strain evidence="3">2902at01</strain>
    </source>
</reference>
<feature type="signal peptide" evidence="1">
    <location>
        <begin position="1"/>
        <end position="21"/>
    </location>
</feature>
<evidence type="ECO:0000256" key="1">
    <source>
        <dbReference type="SAM" id="SignalP"/>
    </source>
</evidence>